<dbReference type="Proteomes" id="UP000613266">
    <property type="component" value="Unassembled WGS sequence"/>
</dbReference>
<comment type="caution">
    <text evidence="3">The sequence shown here is derived from an EMBL/GenBank/DDBJ whole genome shotgun (WGS) entry which is preliminary data.</text>
</comment>
<dbReference type="PIRSF" id="PIRSF028141">
    <property type="entry name" value="C-di-GMP_BP_PA4608"/>
    <property type="match status" value="1"/>
</dbReference>
<dbReference type="AlphaFoldDB" id="A0A931IZU1"/>
<proteinExistence type="predicted"/>
<evidence type="ECO:0000256" key="1">
    <source>
        <dbReference type="PIRNR" id="PIRNR028141"/>
    </source>
</evidence>
<dbReference type="SUPFAM" id="SSF141371">
    <property type="entry name" value="PilZ domain-like"/>
    <property type="match status" value="1"/>
</dbReference>
<comment type="function">
    <text evidence="1">Binds the second messenger bis-(3'-5') cyclic dimeric guanosine monophosphate (c-di-GMP). Can bind two c-di-GMP molecules per monomer. May play a role in bacterial second-messenger regulated processes. Binding to c-di-GMP induces a conformational change of the C- and N-termini resulting in the exposure of a highly negative surface on one side of the protein to a possible effector protein.</text>
</comment>
<evidence type="ECO:0000313" key="4">
    <source>
        <dbReference type="Proteomes" id="UP000613266"/>
    </source>
</evidence>
<dbReference type="InterPro" id="IPR009875">
    <property type="entry name" value="PilZ_domain"/>
</dbReference>
<keyword evidence="4" id="KW-1185">Reference proteome</keyword>
<reference evidence="3" key="1">
    <citation type="submission" date="2020-12" db="EMBL/GenBank/DDBJ databases">
        <title>The genome sequence of Inhella sp. 1Y17.</title>
        <authorList>
            <person name="Liu Y."/>
        </authorList>
    </citation>
    <scope>NUCLEOTIDE SEQUENCE</scope>
    <source>
        <strain evidence="3">1Y17</strain>
    </source>
</reference>
<organism evidence="3 4">
    <name type="scientific">Inhella proteolytica</name>
    <dbReference type="NCBI Taxonomy" id="2795029"/>
    <lineage>
        <taxon>Bacteria</taxon>
        <taxon>Pseudomonadati</taxon>
        <taxon>Pseudomonadota</taxon>
        <taxon>Betaproteobacteria</taxon>
        <taxon>Burkholderiales</taxon>
        <taxon>Sphaerotilaceae</taxon>
        <taxon>Inhella</taxon>
    </lineage>
</organism>
<keyword evidence="1" id="KW-0547">Nucleotide-binding</keyword>
<dbReference type="Pfam" id="PF07238">
    <property type="entry name" value="PilZ"/>
    <property type="match status" value="1"/>
</dbReference>
<dbReference type="EMBL" id="JAEDAK010000002">
    <property type="protein sequence ID" value="MBH9576083.1"/>
    <property type="molecule type" value="Genomic_DNA"/>
</dbReference>
<sequence length="119" mass="13263">MSAHEERRQFARIHFDAQAQLSTVDTRLDVQLLDISLQGALVRLPAGLRVEPGEPCLLALRLGDVTIKMAAELAHVKADHAGLQCRSIDLESISHLRRLVEVNLGKRELLERELRALVA</sequence>
<dbReference type="RefSeq" id="WP_198109694.1">
    <property type="nucleotide sequence ID" value="NZ_JAEDAK010000002.1"/>
</dbReference>
<evidence type="ECO:0000259" key="2">
    <source>
        <dbReference type="Pfam" id="PF07238"/>
    </source>
</evidence>
<gene>
    <name evidence="3" type="ORF">I7X39_04105</name>
</gene>
<name>A0A931IZU1_9BURK</name>
<feature type="domain" description="PilZ" evidence="2">
    <location>
        <begin position="6"/>
        <end position="101"/>
    </location>
</feature>
<dbReference type="Gene3D" id="2.40.10.220">
    <property type="entry name" value="predicted glycosyltransferase like domains"/>
    <property type="match status" value="1"/>
</dbReference>
<dbReference type="GO" id="GO:0035438">
    <property type="term" value="F:cyclic-di-GMP binding"/>
    <property type="evidence" value="ECO:0007669"/>
    <property type="project" value="InterPro"/>
</dbReference>
<accession>A0A931IZU1</accession>
<protein>
    <recommendedName>
        <fullName evidence="1">Cyclic diguanosine monophosphate-binding protein</fullName>
        <shortName evidence="1">c-di-GMP-binding protein</shortName>
    </recommendedName>
    <alternativeName>
        <fullName evidence="1">Pilz domain-containing protein</fullName>
    </alternativeName>
</protein>
<comment type="subunit">
    <text evidence="1">Monomer in both c-di-GMP-bound and free forms.</text>
</comment>
<dbReference type="InterPro" id="IPR027021">
    <property type="entry name" value="C-di-GMP_BP_PA4608"/>
</dbReference>
<keyword evidence="1" id="KW-0973">c-di-GMP</keyword>
<evidence type="ECO:0000313" key="3">
    <source>
        <dbReference type="EMBL" id="MBH9576083.1"/>
    </source>
</evidence>